<dbReference type="OrthoDB" id="100846at2157"/>
<dbReference type="Proteomes" id="UP000198856">
    <property type="component" value="Unassembled WGS sequence"/>
</dbReference>
<evidence type="ECO:0000313" key="2">
    <source>
        <dbReference type="Proteomes" id="UP000198856"/>
    </source>
</evidence>
<dbReference type="InterPro" id="IPR017850">
    <property type="entry name" value="Alkaline_phosphatase_core_sf"/>
</dbReference>
<organism evidence="1 2">
    <name type="scientific">Halovenus aranensis</name>
    <dbReference type="NCBI Taxonomy" id="890420"/>
    <lineage>
        <taxon>Archaea</taxon>
        <taxon>Methanobacteriati</taxon>
        <taxon>Methanobacteriota</taxon>
        <taxon>Stenosarchaea group</taxon>
        <taxon>Halobacteria</taxon>
        <taxon>Halobacteriales</taxon>
        <taxon>Haloarculaceae</taxon>
        <taxon>Halovenus</taxon>
    </lineage>
</organism>
<keyword evidence="2" id="KW-1185">Reference proteome</keyword>
<sequence length="325" mass="38568">MLPERYSLENFERALRDPEHFHEELRRVNRALNSRLYAGRYADAFDVMEEDWDNLIILDGCRYDIFKSVSTIEGDLSRIVSQGGHSFEFMEKTFSGHQFHDTVYITSNPWIEHFEDNIFFARRTTYDEENQSGERRRPEDVLELALETFEEYPDKRYIVHFMQPNNPYVGQRAEELRARLLEEESLALTELHPHRATDSSGEITELPHLRRAYKNGYISRDEMMGIYRENLEIALEHAEHVMEELGGKSAITADHGDMFGERLPPLYLREFSHWKYTYSKQLRNVPWLVTERGARREVVTEQPVENNRLQERDVEEHLRSMGYLS</sequence>
<accession>A0A1G8YVL3</accession>
<evidence type="ECO:0000313" key="1">
    <source>
        <dbReference type="EMBL" id="SDK06813.1"/>
    </source>
</evidence>
<proteinExistence type="predicted"/>
<dbReference type="STRING" id="890420.SAMN05216226_11658"/>
<protein>
    <recommendedName>
        <fullName evidence="3">Sulfatase</fullName>
    </recommendedName>
</protein>
<dbReference type="AlphaFoldDB" id="A0A1G8YVL3"/>
<name>A0A1G8YVL3_9EURY</name>
<dbReference type="Gene3D" id="3.40.720.10">
    <property type="entry name" value="Alkaline Phosphatase, subunit A"/>
    <property type="match status" value="1"/>
</dbReference>
<gene>
    <name evidence="1" type="ORF">SAMN05216226_11658</name>
</gene>
<evidence type="ECO:0008006" key="3">
    <source>
        <dbReference type="Google" id="ProtNLM"/>
    </source>
</evidence>
<dbReference type="RefSeq" id="WP_092704342.1">
    <property type="nucleotide sequence ID" value="NZ_FNFC01000016.1"/>
</dbReference>
<dbReference type="EMBL" id="FNFC01000016">
    <property type="protein sequence ID" value="SDK06813.1"/>
    <property type="molecule type" value="Genomic_DNA"/>
</dbReference>
<reference evidence="1 2" key="1">
    <citation type="submission" date="2016-10" db="EMBL/GenBank/DDBJ databases">
        <authorList>
            <person name="de Groot N.N."/>
        </authorList>
    </citation>
    <scope>NUCLEOTIDE SEQUENCE [LARGE SCALE GENOMIC DNA]</scope>
    <source>
        <strain evidence="1 2">IBRC-M10015</strain>
    </source>
</reference>